<accession>A2FH89</accession>
<evidence type="ECO:0000313" key="3">
    <source>
        <dbReference type="Proteomes" id="UP000001542"/>
    </source>
</evidence>
<dbReference type="AlphaFoldDB" id="A2FH89"/>
<dbReference type="Gene3D" id="2.60.40.790">
    <property type="match status" value="1"/>
</dbReference>
<protein>
    <submittedName>
        <fullName evidence="2">CS domain containing protein</fullName>
    </submittedName>
</protein>
<dbReference type="Proteomes" id="UP000001542">
    <property type="component" value="Unassembled WGS sequence"/>
</dbReference>
<dbReference type="SUPFAM" id="SSF49764">
    <property type="entry name" value="HSP20-like chaperones"/>
    <property type="match status" value="1"/>
</dbReference>
<dbReference type="GO" id="GO:0051087">
    <property type="term" value="F:protein-folding chaperone binding"/>
    <property type="evidence" value="ECO:0007669"/>
    <property type="project" value="InterPro"/>
</dbReference>
<dbReference type="EMBL" id="DS113791">
    <property type="protein sequence ID" value="EAX95727.1"/>
    <property type="molecule type" value="Genomic_DNA"/>
</dbReference>
<gene>
    <name evidence="2" type="ORF">TVAG_123180</name>
</gene>
<dbReference type="VEuPathDB" id="TrichDB:TVAG_123180"/>
<dbReference type="PANTHER" id="PTHR45862">
    <property type="entry name" value="PROTEIN SGT1 HOMOLOG"/>
    <property type="match status" value="1"/>
</dbReference>
<reference evidence="2" key="1">
    <citation type="submission" date="2006-10" db="EMBL/GenBank/DDBJ databases">
        <authorList>
            <person name="Amadeo P."/>
            <person name="Zhao Q."/>
            <person name="Wortman J."/>
            <person name="Fraser-Liggett C."/>
            <person name="Carlton J."/>
        </authorList>
    </citation>
    <scope>NUCLEOTIDE SEQUENCE</scope>
    <source>
        <strain evidence="2">G3</strain>
    </source>
</reference>
<dbReference type="PROSITE" id="PS51203">
    <property type="entry name" value="CS"/>
    <property type="match status" value="1"/>
</dbReference>
<evidence type="ECO:0000259" key="1">
    <source>
        <dbReference type="PROSITE" id="PS51203"/>
    </source>
</evidence>
<dbReference type="InterPro" id="IPR011990">
    <property type="entry name" value="TPR-like_helical_dom_sf"/>
</dbReference>
<dbReference type="Pfam" id="PF12895">
    <property type="entry name" value="ANAPC3"/>
    <property type="match status" value="1"/>
</dbReference>
<dbReference type="SMR" id="A2FH89"/>
<dbReference type="InterPro" id="IPR044563">
    <property type="entry name" value="Sgt1-like"/>
</dbReference>
<dbReference type="CDD" id="cd06466">
    <property type="entry name" value="p23_CS_SGT1_like"/>
    <property type="match status" value="1"/>
</dbReference>
<dbReference type="Gene3D" id="1.25.40.10">
    <property type="entry name" value="Tetratricopeptide repeat domain"/>
    <property type="match status" value="1"/>
</dbReference>
<dbReference type="KEGG" id="tva:4753489"/>
<dbReference type="STRING" id="5722.A2FH89"/>
<sequence>MDSSALAQTTDDNISAHMLKGNYEIAIILLDQLRKETKVLSHSNEIKYINCLYHMHRYLEALENIKRINESGKFIKELHFMKGVCLYKLNKYMDAEKIFLQHTAWARWINKTNFQLAVEMDAAQFIELGEPIQHNLLSNTKNEWYQSNDYITNTIFVKGLTKNQVSVTFYPFSVDVIIRASNKETLTKSFELYGEIIPKECETKVTPIKIELKMKKKVHGNWPTRDADLEVGLHMDDQALFNSLTEIEDIPDTDALKAFEQKQTETTGIIPAPPSIV</sequence>
<reference evidence="2" key="2">
    <citation type="journal article" date="2007" name="Science">
        <title>Draft genome sequence of the sexually transmitted pathogen Trichomonas vaginalis.</title>
        <authorList>
            <person name="Carlton J.M."/>
            <person name="Hirt R.P."/>
            <person name="Silva J.C."/>
            <person name="Delcher A.L."/>
            <person name="Schatz M."/>
            <person name="Zhao Q."/>
            <person name="Wortman J.R."/>
            <person name="Bidwell S.L."/>
            <person name="Alsmark U.C.M."/>
            <person name="Besteiro S."/>
            <person name="Sicheritz-Ponten T."/>
            <person name="Noel C.J."/>
            <person name="Dacks J.B."/>
            <person name="Foster P.G."/>
            <person name="Simillion C."/>
            <person name="Van de Peer Y."/>
            <person name="Miranda-Saavedra D."/>
            <person name="Barton G.J."/>
            <person name="Westrop G.D."/>
            <person name="Mueller S."/>
            <person name="Dessi D."/>
            <person name="Fiori P.L."/>
            <person name="Ren Q."/>
            <person name="Paulsen I."/>
            <person name="Zhang H."/>
            <person name="Bastida-Corcuera F.D."/>
            <person name="Simoes-Barbosa A."/>
            <person name="Brown M.T."/>
            <person name="Hayes R.D."/>
            <person name="Mukherjee M."/>
            <person name="Okumura C.Y."/>
            <person name="Schneider R."/>
            <person name="Smith A.J."/>
            <person name="Vanacova S."/>
            <person name="Villalvazo M."/>
            <person name="Haas B.J."/>
            <person name="Pertea M."/>
            <person name="Feldblyum T.V."/>
            <person name="Utterback T.R."/>
            <person name="Shu C.L."/>
            <person name="Osoegawa K."/>
            <person name="de Jong P.J."/>
            <person name="Hrdy I."/>
            <person name="Horvathova L."/>
            <person name="Zubacova Z."/>
            <person name="Dolezal P."/>
            <person name="Malik S.B."/>
            <person name="Logsdon J.M. Jr."/>
            <person name="Henze K."/>
            <person name="Gupta A."/>
            <person name="Wang C.C."/>
            <person name="Dunne R.L."/>
            <person name="Upcroft J.A."/>
            <person name="Upcroft P."/>
            <person name="White O."/>
            <person name="Salzberg S.L."/>
            <person name="Tang P."/>
            <person name="Chiu C.-H."/>
            <person name="Lee Y.-S."/>
            <person name="Embley T.M."/>
            <person name="Coombs G.H."/>
            <person name="Mottram J.C."/>
            <person name="Tachezy J."/>
            <person name="Fraser-Liggett C.M."/>
            <person name="Johnson P.J."/>
        </authorList>
    </citation>
    <scope>NUCLEOTIDE SEQUENCE [LARGE SCALE GENOMIC DNA]</scope>
    <source>
        <strain evidence="2">G3</strain>
    </source>
</reference>
<organism evidence="2 3">
    <name type="scientific">Trichomonas vaginalis (strain ATCC PRA-98 / G3)</name>
    <dbReference type="NCBI Taxonomy" id="412133"/>
    <lineage>
        <taxon>Eukaryota</taxon>
        <taxon>Metamonada</taxon>
        <taxon>Parabasalia</taxon>
        <taxon>Trichomonadida</taxon>
        <taxon>Trichomonadidae</taxon>
        <taxon>Trichomonas</taxon>
    </lineage>
</organism>
<dbReference type="OrthoDB" id="1898560at2759"/>
<dbReference type="RefSeq" id="XP_001308657.1">
    <property type="nucleotide sequence ID" value="XM_001308656.1"/>
</dbReference>
<proteinExistence type="predicted"/>
<dbReference type="SUPFAM" id="SSF48452">
    <property type="entry name" value="TPR-like"/>
    <property type="match status" value="1"/>
</dbReference>
<feature type="domain" description="CS" evidence="1">
    <location>
        <begin position="137"/>
        <end position="226"/>
    </location>
</feature>
<name>A2FH89_TRIV3</name>
<dbReference type="VEuPathDB" id="TrichDB:TVAGG3_0181450"/>
<dbReference type="InterPro" id="IPR008978">
    <property type="entry name" value="HSP20-like_chaperone"/>
</dbReference>
<evidence type="ECO:0000313" key="2">
    <source>
        <dbReference type="EMBL" id="EAX95727.1"/>
    </source>
</evidence>
<keyword evidence="3" id="KW-1185">Reference proteome</keyword>
<dbReference type="InterPro" id="IPR007052">
    <property type="entry name" value="CS_dom"/>
</dbReference>
<dbReference type="InParanoid" id="A2FH89"/>
<dbReference type="Pfam" id="PF04969">
    <property type="entry name" value="CS"/>
    <property type="match status" value="1"/>
</dbReference>